<dbReference type="Proteomes" id="UP000509626">
    <property type="component" value="Chromosome"/>
</dbReference>
<evidence type="ECO:0000313" key="5">
    <source>
        <dbReference type="EMBL" id="QLG62861.1"/>
    </source>
</evidence>
<dbReference type="PANTHER" id="PTHR11352:SF0">
    <property type="entry name" value="PROLIFERATING CELL NUCLEAR ANTIGEN"/>
    <property type="match status" value="1"/>
</dbReference>
<dbReference type="GO" id="GO:0030337">
    <property type="term" value="F:DNA polymerase processivity factor activity"/>
    <property type="evidence" value="ECO:0007669"/>
    <property type="project" value="UniProtKB-UniRule"/>
</dbReference>
<dbReference type="CDD" id="cd00577">
    <property type="entry name" value="PCNA"/>
    <property type="match status" value="1"/>
</dbReference>
<dbReference type="InterPro" id="IPR000730">
    <property type="entry name" value="Pr_cel_nuc_antig"/>
</dbReference>
<dbReference type="GO" id="GO:0003677">
    <property type="term" value="F:DNA binding"/>
    <property type="evidence" value="ECO:0007669"/>
    <property type="project" value="UniProtKB-UniRule"/>
</dbReference>
<dbReference type="GeneID" id="56038681"/>
<organism evidence="5 6">
    <name type="scientific">Halorarum salinum</name>
    <dbReference type="NCBI Taxonomy" id="2743089"/>
    <lineage>
        <taxon>Archaea</taxon>
        <taxon>Methanobacteriati</taxon>
        <taxon>Methanobacteriota</taxon>
        <taxon>Stenosarchaea group</taxon>
        <taxon>Halobacteria</taxon>
        <taxon>Halobacteriales</taxon>
        <taxon>Haloferacaceae</taxon>
        <taxon>Halorarum</taxon>
    </lineage>
</organism>
<dbReference type="OrthoDB" id="14749at2157"/>
<dbReference type="Pfam" id="PF00705">
    <property type="entry name" value="PCNA_N"/>
    <property type="match status" value="1"/>
</dbReference>
<dbReference type="SUPFAM" id="SSF55979">
    <property type="entry name" value="DNA clamp"/>
    <property type="match status" value="2"/>
</dbReference>
<dbReference type="PANTHER" id="PTHR11352">
    <property type="entry name" value="PROLIFERATING CELL NUCLEAR ANTIGEN"/>
    <property type="match status" value="1"/>
</dbReference>
<dbReference type="Gene3D" id="3.70.10.10">
    <property type="match status" value="1"/>
</dbReference>
<keyword evidence="2 3" id="KW-0238">DNA-binding</keyword>
<dbReference type="GO" id="GO:0006272">
    <property type="term" value="P:leading strand elongation"/>
    <property type="evidence" value="ECO:0007669"/>
    <property type="project" value="TreeGrafter"/>
</dbReference>
<comment type="function">
    <text evidence="3">Sliding clamp subunit that acts as a moving platform for DNA processing. Responsible for tethering the catalytic subunit of DNA polymerase and other proteins to DNA during high-speed replication.</text>
</comment>
<reference evidence="5 6" key="1">
    <citation type="submission" date="2020-06" db="EMBL/GenBank/DDBJ databases">
        <title>NJ-3-1, isolated from saline soil.</title>
        <authorList>
            <person name="Cui H.L."/>
            <person name="Shi X."/>
        </authorList>
    </citation>
    <scope>NUCLEOTIDE SEQUENCE [LARGE SCALE GENOMIC DNA]</scope>
    <source>
        <strain evidence="5 6">NJ-3-1</strain>
    </source>
</reference>
<accession>A0A7D5QEG6</accession>
<dbReference type="HAMAP" id="MF_00317">
    <property type="entry name" value="DNApol_clamp_arch"/>
    <property type="match status" value="1"/>
</dbReference>
<evidence type="ECO:0000313" key="6">
    <source>
        <dbReference type="Proteomes" id="UP000509626"/>
    </source>
</evidence>
<feature type="domain" description="Proliferating cell nuclear antigen PCNA N-terminal" evidence="4">
    <location>
        <begin position="14"/>
        <end position="111"/>
    </location>
</feature>
<protein>
    <recommendedName>
        <fullName evidence="3">DNA polymerase sliding clamp</fullName>
    </recommendedName>
    <alternativeName>
        <fullName evidence="3">Proliferating cell nuclear antigen homolog</fullName>
        <shortName evidence="3">PCNA</shortName>
    </alternativeName>
</protein>
<evidence type="ECO:0000256" key="2">
    <source>
        <dbReference type="ARBA" id="ARBA00023125"/>
    </source>
</evidence>
<comment type="similarity">
    <text evidence="3">Belongs to the PCNA family.</text>
</comment>
<name>A0A7D5QEG6_9EURY</name>
<gene>
    <name evidence="3" type="primary">pcn</name>
    <name evidence="5" type="ORF">HUG12_14440</name>
</gene>
<dbReference type="InterPro" id="IPR022648">
    <property type="entry name" value="Pr_cel_nuc_antig_N"/>
</dbReference>
<evidence type="ECO:0000256" key="3">
    <source>
        <dbReference type="HAMAP-Rule" id="MF_00317"/>
    </source>
</evidence>
<dbReference type="InterPro" id="IPR046938">
    <property type="entry name" value="DNA_clamp_sf"/>
</dbReference>
<evidence type="ECO:0000256" key="1">
    <source>
        <dbReference type="ARBA" id="ARBA00022705"/>
    </source>
</evidence>
<dbReference type="GO" id="GO:0006275">
    <property type="term" value="P:regulation of DNA replication"/>
    <property type="evidence" value="ECO:0007669"/>
    <property type="project" value="UniProtKB-UniRule"/>
</dbReference>
<dbReference type="RefSeq" id="WP_179269446.1">
    <property type="nucleotide sequence ID" value="NZ_CP058579.1"/>
</dbReference>
<dbReference type="NCBIfam" id="NF002222">
    <property type="entry name" value="PRK01115.1-5"/>
    <property type="match status" value="1"/>
</dbReference>
<keyword evidence="1 3" id="KW-0235">DNA replication</keyword>
<comment type="subunit">
    <text evidence="3">Homotrimer. The subunits circularize to form a toroid; DNA passes through its center. Replication factor C (RFC) is required to load the toroid on the DNA.</text>
</comment>
<proteinExistence type="inferred from homology"/>
<keyword evidence="6" id="KW-1185">Reference proteome</keyword>
<dbReference type="EMBL" id="CP058579">
    <property type="protein sequence ID" value="QLG62861.1"/>
    <property type="molecule type" value="Genomic_DNA"/>
</dbReference>
<evidence type="ECO:0000259" key="4">
    <source>
        <dbReference type="Pfam" id="PF00705"/>
    </source>
</evidence>
<dbReference type="KEGG" id="halu:HUG12_14440"/>
<dbReference type="AlphaFoldDB" id="A0A7D5QEG6"/>
<sequence length="259" mass="28583">MSVAEQRETFEAIIDAQVLQQTIDTLQAVVQEAIFTLDEDGIRAAAVDPGNVAMTRVDLDAAAFESYWADGGRIGVNLTRLDDIVSKANADDIIHLELDEETRKLNIRFRNVDVSMALIDPDAIRKEPDLPNLDDKWHADLHVEAAMLSEAVDIADLISDHVRFRSVADEGVLHVEAQGDTDDSDVTVEGDDLLPGSEIGEDCNSLLSLGYFTDLFKPVPNDAEVRLRHGTEHPVLFEYEFADGHGFAEGFQAPRVEAR</sequence>